<evidence type="ECO:0000256" key="1">
    <source>
        <dbReference type="ARBA" id="ARBA00022679"/>
    </source>
</evidence>
<dbReference type="InterPro" id="IPR016181">
    <property type="entry name" value="Acyl_CoA_acyltransferase"/>
</dbReference>
<dbReference type="PANTHER" id="PTHR13947">
    <property type="entry name" value="GNAT FAMILY N-ACETYLTRANSFERASE"/>
    <property type="match status" value="1"/>
</dbReference>
<dbReference type="Pfam" id="PF00583">
    <property type="entry name" value="Acetyltransf_1"/>
    <property type="match status" value="1"/>
</dbReference>
<name>U3CCL8_9VIBR</name>
<dbReference type="GO" id="GO:0008080">
    <property type="term" value="F:N-acetyltransferase activity"/>
    <property type="evidence" value="ECO:0007669"/>
    <property type="project" value="InterPro"/>
</dbReference>
<dbReference type="PROSITE" id="PS51186">
    <property type="entry name" value="GNAT"/>
    <property type="match status" value="1"/>
</dbReference>
<reference evidence="3 4" key="1">
    <citation type="submission" date="2013-09" db="EMBL/GenBank/DDBJ databases">
        <title>Whole genome shotgun sequence of Vibrio azureus NBRC 104587.</title>
        <authorList>
            <person name="Isaki S."/>
            <person name="Hosoyama A."/>
            <person name="Numata M."/>
            <person name="Hashimoto M."/>
            <person name="Hosoyama Y."/>
            <person name="Tsuchikane K."/>
            <person name="Noguchi M."/>
            <person name="Hirakata S."/>
            <person name="Ichikawa N."/>
            <person name="Ohji S."/>
            <person name="Yamazoe A."/>
            <person name="Fujita N."/>
        </authorList>
    </citation>
    <scope>NUCLEOTIDE SEQUENCE [LARGE SCALE GENOMIC DNA]</scope>
    <source>
        <strain evidence="3 4">NBRC 104587</strain>
    </source>
</reference>
<dbReference type="AlphaFoldDB" id="U3CCL8"/>
<evidence type="ECO:0000259" key="2">
    <source>
        <dbReference type="PROSITE" id="PS51186"/>
    </source>
</evidence>
<dbReference type="Proteomes" id="UP000016567">
    <property type="component" value="Unassembled WGS sequence"/>
</dbReference>
<keyword evidence="4" id="KW-1185">Reference proteome</keyword>
<dbReference type="OrthoDB" id="9787920at2"/>
<dbReference type="InterPro" id="IPR000182">
    <property type="entry name" value="GNAT_dom"/>
</dbReference>
<sequence length="141" mass="15939">MIIEISTQPTEDELNMISEGIRSFNAPFLPNDGEYESNGRFVITVKNDKGEFIGGAQANVMWSYCVLELLWLSEECRGKGVGTSLIKQLESFATEKGLTQIRTETLSFQAKPFYEKNGFRVYGELHDTPKGHSTYFLVKDL</sequence>
<dbReference type="STRING" id="1219077.VAZ01S_036_00420"/>
<proteinExistence type="predicted"/>
<dbReference type="CDD" id="cd04301">
    <property type="entry name" value="NAT_SF"/>
    <property type="match status" value="1"/>
</dbReference>
<keyword evidence="1" id="KW-0808">Transferase</keyword>
<dbReference type="InterPro" id="IPR050769">
    <property type="entry name" value="NAT_camello-type"/>
</dbReference>
<dbReference type="RefSeq" id="WP_021709850.1">
    <property type="nucleotide sequence ID" value="NZ_BAOB01000049.1"/>
</dbReference>
<dbReference type="eggNOG" id="COG0456">
    <property type="taxonomic scope" value="Bacteria"/>
</dbReference>
<evidence type="ECO:0000313" key="4">
    <source>
        <dbReference type="Proteomes" id="UP000016567"/>
    </source>
</evidence>
<accession>U3CCL8</accession>
<gene>
    <name evidence="3" type="ORF">VAZ01S_036_00420</name>
</gene>
<dbReference type="SUPFAM" id="SSF55729">
    <property type="entry name" value="Acyl-CoA N-acyltransferases (Nat)"/>
    <property type="match status" value="1"/>
</dbReference>
<dbReference type="PANTHER" id="PTHR13947:SF37">
    <property type="entry name" value="LD18367P"/>
    <property type="match status" value="1"/>
</dbReference>
<dbReference type="Gene3D" id="3.40.630.30">
    <property type="match status" value="1"/>
</dbReference>
<evidence type="ECO:0000313" key="3">
    <source>
        <dbReference type="EMBL" id="GAD76098.1"/>
    </source>
</evidence>
<protein>
    <recommendedName>
        <fullName evidence="2">N-acetyltransferase domain-containing protein</fullName>
    </recommendedName>
</protein>
<comment type="caution">
    <text evidence="3">The sequence shown here is derived from an EMBL/GenBank/DDBJ whole genome shotgun (WGS) entry which is preliminary data.</text>
</comment>
<dbReference type="EMBL" id="BATL01000036">
    <property type="protein sequence ID" value="GAD76098.1"/>
    <property type="molecule type" value="Genomic_DNA"/>
</dbReference>
<feature type="domain" description="N-acetyltransferase" evidence="2">
    <location>
        <begin position="1"/>
        <end position="141"/>
    </location>
</feature>
<organism evidence="3 4">
    <name type="scientific">Vibrio azureus NBRC 104587</name>
    <dbReference type="NCBI Taxonomy" id="1219077"/>
    <lineage>
        <taxon>Bacteria</taxon>
        <taxon>Pseudomonadati</taxon>
        <taxon>Pseudomonadota</taxon>
        <taxon>Gammaproteobacteria</taxon>
        <taxon>Vibrionales</taxon>
        <taxon>Vibrionaceae</taxon>
        <taxon>Vibrio</taxon>
    </lineage>
</organism>